<organism evidence="6 7">
    <name type="scientific">Aphanomyces astaci</name>
    <name type="common">Crayfish plague agent</name>
    <dbReference type="NCBI Taxonomy" id="112090"/>
    <lineage>
        <taxon>Eukaryota</taxon>
        <taxon>Sar</taxon>
        <taxon>Stramenopiles</taxon>
        <taxon>Oomycota</taxon>
        <taxon>Saprolegniomycetes</taxon>
        <taxon>Saprolegniales</taxon>
        <taxon>Verrucalvaceae</taxon>
        <taxon>Aphanomyces</taxon>
    </lineage>
</organism>
<dbReference type="SMART" id="SM01271">
    <property type="entry name" value="LSM14"/>
    <property type="match status" value="1"/>
</dbReference>
<feature type="compositionally biased region" description="Gly residues" evidence="3">
    <location>
        <begin position="372"/>
        <end position="381"/>
    </location>
</feature>
<proteinExistence type="predicted"/>
<feature type="short sequence motif" description="FFD box" evidence="1">
    <location>
        <begin position="313"/>
        <end position="328"/>
    </location>
</feature>
<evidence type="ECO:0000259" key="4">
    <source>
        <dbReference type="PROSITE" id="PS51513"/>
    </source>
</evidence>
<reference evidence="6 7" key="1">
    <citation type="submission" date="2018-08" db="EMBL/GenBank/DDBJ databases">
        <title>Aphanomyces genome sequencing and annotation.</title>
        <authorList>
            <person name="Minardi D."/>
            <person name="Oidtmann B."/>
            <person name="Van Der Giezen M."/>
            <person name="Studholme D.J."/>
        </authorList>
    </citation>
    <scope>NUCLEOTIDE SEQUENCE [LARGE SCALE GENOMIC DNA]</scope>
    <source>
        <strain evidence="6 7">197901</strain>
    </source>
</reference>
<dbReference type="InterPro" id="IPR025609">
    <property type="entry name" value="Lsm14-like_N"/>
</dbReference>
<dbReference type="InterPro" id="IPR025768">
    <property type="entry name" value="TFG_box"/>
</dbReference>
<evidence type="ECO:0000313" key="7">
    <source>
        <dbReference type="Proteomes" id="UP000266196"/>
    </source>
</evidence>
<dbReference type="PROSITE" id="PS51536">
    <property type="entry name" value="TFG"/>
    <property type="match status" value="1"/>
</dbReference>
<gene>
    <name evidence="6" type="ORF">DYB31_009694</name>
</gene>
<feature type="compositionally biased region" description="Pro residues" evidence="3">
    <location>
        <begin position="98"/>
        <end position="115"/>
    </location>
</feature>
<dbReference type="SUPFAM" id="SSF50182">
    <property type="entry name" value="Sm-like ribonucleoproteins"/>
    <property type="match status" value="1"/>
</dbReference>
<dbReference type="Pfam" id="PF12701">
    <property type="entry name" value="LSM14"/>
    <property type="match status" value="1"/>
</dbReference>
<feature type="region of interest" description="Disordered" evidence="3">
    <location>
        <begin position="335"/>
        <end position="447"/>
    </location>
</feature>
<dbReference type="InterPro" id="IPR010920">
    <property type="entry name" value="LSM_dom_sf"/>
</dbReference>
<feature type="compositionally biased region" description="Low complexity" evidence="3">
    <location>
        <begin position="238"/>
        <end position="247"/>
    </location>
</feature>
<dbReference type="EMBL" id="QUTE01008051">
    <property type="protein sequence ID" value="RHZ26560.1"/>
    <property type="molecule type" value="Genomic_DNA"/>
</dbReference>
<feature type="compositionally biased region" description="Polar residues" evidence="3">
    <location>
        <begin position="181"/>
        <end position="192"/>
    </location>
</feature>
<feature type="compositionally biased region" description="Low complexity" evidence="3">
    <location>
        <begin position="382"/>
        <end position="393"/>
    </location>
</feature>
<dbReference type="PROSITE" id="PS51513">
    <property type="entry name" value="FFD"/>
    <property type="match status" value="1"/>
</dbReference>
<comment type="caution">
    <text evidence="6">The sequence shown here is derived from an EMBL/GenBank/DDBJ whole genome shotgun (WGS) entry which is preliminary data.</text>
</comment>
<dbReference type="Gene3D" id="2.30.30.100">
    <property type="match status" value="1"/>
</dbReference>
<dbReference type="InterPro" id="IPR019050">
    <property type="entry name" value="FDF_dom"/>
</dbReference>
<dbReference type="SMART" id="SM01199">
    <property type="entry name" value="FDF"/>
    <property type="match status" value="1"/>
</dbReference>
<feature type="short sequence motif" description="TFG box" evidence="2">
    <location>
        <begin position="337"/>
        <end position="357"/>
    </location>
</feature>
<feature type="compositionally biased region" description="Polar residues" evidence="3">
    <location>
        <begin position="216"/>
        <end position="230"/>
    </location>
</feature>
<dbReference type="AlphaFoldDB" id="A0A397FHW1"/>
<dbReference type="InterPro" id="IPR025761">
    <property type="entry name" value="FFD_box"/>
</dbReference>
<protein>
    <recommendedName>
        <fullName evidence="8">DFDF domain-containing protein</fullName>
    </recommendedName>
</protein>
<dbReference type="Proteomes" id="UP000266196">
    <property type="component" value="Unassembled WGS sequence"/>
</dbReference>
<feature type="domain" description="TFG box profile" evidence="5">
    <location>
        <begin position="337"/>
        <end position="357"/>
    </location>
</feature>
<dbReference type="VEuPathDB" id="FungiDB:H257_04360"/>
<evidence type="ECO:0008006" key="8">
    <source>
        <dbReference type="Google" id="ProtNLM"/>
    </source>
</evidence>
<sequence>MSGDQGGGVPYIGSRISLISKTDIRYEGLLFNIDTRQSMVALQNVRSFGTEGRRPDHIPPSDTVLQYATFKASEIKDLHVCEAAAPPPLPPKQQKHVAPPPPPSPKALVQPPPQPVAVAQQPPFPQPHRAPPPLPKQPIAQPGSASQYQQPPLPSAARPASPKRTFVPPTSSALLTPGAMSKSNTSHAVQNVEQHHSDSQRQQQPSRQVDHPPRQQPSRQEYAATSSAYHNVNPPAPSSSSQSNAASRTIPGMGGHLLRRKERRVNNETGLPEGGATATGGEFDFAGGLGDFDKEKEFSKLTVQETSRPVVKGSYQKSSFFDTISCDALDRLEGNGGGRMRAQEERKLNTETFGAVSLNNRRPYRGNRRNGNGNGNGGYNGGYNANGNGQRNNFYAGQPQGGSQPRHHNGPDGNRGHHRTSNNLQQAQPRHQYGGNRHGQAAATPNE</sequence>
<accession>A0A397FHW1</accession>
<evidence type="ECO:0000256" key="1">
    <source>
        <dbReference type="PROSITE-ProRule" id="PRU00846"/>
    </source>
</evidence>
<feature type="domain" description="FFD box profile" evidence="4">
    <location>
        <begin position="313"/>
        <end position="328"/>
    </location>
</feature>
<evidence type="ECO:0000313" key="6">
    <source>
        <dbReference type="EMBL" id="RHZ26560.1"/>
    </source>
</evidence>
<dbReference type="CDD" id="cd01736">
    <property type="entry name" value="LSm14_N"/>
    <property type="match status" value="1"/>
</dbReference>
<evidence type="ECO:0000256" key="2">
    <source>
        <dbReference type="PROSITE-ProRule" id="PRU00869"/>
    </source>
</evidence>
<evidence type="ECO:0000256" key="3">
    <source>
        <dbReference type="SAM" id="MobiDB-lite"/>
    </source>
</evidence>
<name>A0A397FHW1_APHAT</name>
<feature type="region of interest" description="Disordered" evidence="3">
    <location>
        <begin position="83"/>
        <end position="282"/>
    </location>
</feature>
<dbReference type="PANTHER" id="PTHR13586">
    <property type="entry name" value="SCD6 PROTEIN-RELATED"/>
    <property type="match status" value="1"/>
</dbReference>
<feature type="compositionally biased region" description="Pro residues" evidence="3">
    <location>
        <begin position="122"/>
        <end position="136"/>
    </location>
</feature>
<evidence type="ECO:0000259" key="5">
    <source>
        <dbReference type="PROSITE" id="PS51536"/>
    </source>
</evidence>